<keyword evidence="4" id="KW-1133">Transmembrane helix</keyword>
<dbReference type="STRING" id="4540.A0A3L6R1K2"/>
<dbReference type="InterPro" id="IPR003822">
    <property type="entry name" value="PAH"/>
</dbReference>
<evidence type="ECO:0000256" key="4">
    <source>
        <dbReference type="SAM" id="Phobius"/>
    </source>
</evidence>
<dbReference type="AlphaFoldDB" id="A0A3L6R1K2"/>
<feature type="transmembrane region" description="Helical" evidence="4">
    <location>
        <begin position="99"/>
        <end position="117"/>
    </location>
</feature>
<evidence type="ECO:0000313" key="5">
    <source>
        <dbReference type="EMBL" id="RLM92896.1"/>
    </source>
</evidence>
<keyword evidence="2 3" id="KW-0539">Nucleus</keyword>
<evidence type="ECO:0000313" key="6">
    <source>
        <dbReference type="Proteomes" id="UP000275267"/>
    </source>
</evidence>
<reference evidence="6" key="1">
    <citation type="journal article" date="2019" name="Nat. Commun.">
        <title>The genome of broomcorn millet.</title>
        <authorList>
            <person name="Zou C."/>
            <person name="Miki D."/>
            <person name="Li D."/>
            <person name="Tang Q."/>
            <person name="Xiao L."/>
            <person name="Rajput S."/>
            <person name="Deng P."/>
            <person name="Jia W."/>
            <person name="Huang R."/>
            <person name="Zhang M."/>
            <person name="Sun Y."/>
            <person name="Hu J."/>
            <person name="Fu X."/>
            <person name="Schnable P.S."/>
            <person name="Li F."/>
            <person name="Zhang H."/>
            <person name="Feng B."/>
            <person name="Zhu X."/>
            <person name="Liu R."/>
            <person name="Schnable J.C."/>
            <person name="Zhu J.-K."/>
            <person name="Zhang H."/>
        </authorList>
    </citation>
    <scope>NUCLEOTIDE SEQUENCE [LARGE SCALE GENOMIC DNA]</scope>
</reference>
<dbReference type="GO" id="GO:0005634">
    <property type="term" value="C:nucleus"/>
    <property type="evidence" value="ECO:0007669"/>
    <property type="project" value="UniProtKB-SubCell"/>
</dbReference>
<gene>
    <name evidence="5" type="ORF">C2845_PM08G07350</name>
</gene>
<keyword evidence="6" id="KW-1185">Reference proteome</keyword>
<dbReference type="EMBL" id="PQIB02000010">
    <property type="protein sequence ID" value="RLM92896.1"/>
    <property type="molecule type" value="Genomic_DNA"/>
</dbReference>
<evidence type="ECO:0000256" key="3">
    <source>
        <dbReference type="PROSITE-ProRule" id="PRU00810"/>
    </source>
</evidence>
<keyword evidence="4" id="KW-0812">Transmembrane</keyword>
<organism evidence="5 6">
    <name type="scientific">Panicum miliaceum</name>
    <name type="common">Proso millet</name>
    <name type="synonym">Broomcorn millet</name>
    <dbReference type="NCBI Taxonomy" id="4540"/>
    <lineage>
        <taxon>Eukaryota</taxon>
        <taxon>Viridiplantae</taxon>
        <taxon>Streptophyta</taxon>
        <taxon>Embryophyta</taxon>
        <taxon>Tracheophyta</taxon>
        <taxon>Spermatophyta</taxon>
        <taxon>Magnoliopsida</taxon>
        <taxon>Liliopsida</taxon>
        <taxon>Poales</taxon>
        <taxon>Poaceae</taxon>
        <taxon>PACMAD clade</taxon>
        <taxon>Panicoideae</taxon>
        <taxon>Panicodae</taxon>
        <taxon>Paniceae</taxon>
        <taxon>Panicinae</taxon>
        <taxon>Panicum</taxon>
        <taxon>Panicum sect. Panicum</taxon>
    </lineage>
</organism>
<keyword evidence="4" id="KW-0472">Membrane</keyword>
<dbReference type="Proteomes" id="UP000275267">
    <property type="component" value="Unassembled WGS sequence"/>
</dbReference>
<comment type="caution">
    <text evidence="5">The sequence shown here is derived from an EMBL/GenBank/DDBJ whole genome shotgun (WGS) entry which is preliminary data.</text>
</comment>
<dbReference type="OrthoDB" id="10265969at2759"/>
<evidence type="ECO:0000256" key="2">
    <source>
        <dbReference type="ARBA" id="ARBA00023242"/>
    </source>
</evidence>
<dbReference type="GO" id="GO:0006355">
    <property type="term" value="P:regulation of DNA-templated transcription"/>
    <property type="evidence" value="ECO:0007669"/>
    <property type="project" value="InterPro"/>
</dbReference>
<sequence>MPRANEMFRADSRMMVVFGALTSKPQQLTFEESLRFVKKVKAHDYILYLSLFDILGRMELSQLDAYRELQLLFRNHPDLCEELEKFRPPAPTKHATNNIWPWVFVCAVPLIALRLAFWKELGSRKKFSRATVQVSSNVTHLHLSWVRVLNPNFHGISLFPAITKTGAAVMLRGVGVPPACSINDNVISTVVHMYAVCCIQTFWEELV</sequence>
<dbReference type="PROSITE" id="PS51477">
    <property type="entry name" value="PAH"/>
    <property type="match status" value="1"/>
</dbReference>
<accession>A0A3L6R1K2</accession>
<dbReference type="InterPro" id="IPR036600">
    <property type="entry name" value="PAH_sf"/>
</dbReference>
<dbReference type="Gene3D" id="1.20.1160.11">
    <property type="entry name" value="Paired amphipathic helix"/>
    <property type="match status" value="1"/>
</dbReference>
<comment type="subcellular location">
    <subcellularLocation>
        <location evidence="1 3">Nucleus</location>
    </subcellularLocation>
</comment>
<dbReference type="SUPFAM" id="SSF47762">
    <property type="entry name" value="PAH2 domain"/>
    <property type="match status" value="1"/>
</dbReference>
<evidence type="ECO:0000256" key="1">
    <source>
        <dbReference type="ARBA" id="ARBA00004123"/>
    </source>
</evidence>
<name>A0A3L6R1K2_PANMI</name>
<protein>
    <submittedName>
        <fullName evidence="5">Uncharacterized protein</fullName>
    </submittedName>
</protein>
<proteinExistence type="predicted"/>